<dbReference type="InterPro" id="IPR039462">
    <property type="entry name" value="Nup159/Nup146_N"/>
</dbReference>
<dbReference type="PANTHER" id="PTHR23193:SF5">
    <property type="entry name" value="NUCLEAR ENVELOPE PORE MEMBRANE PROTEIN POM 121C-RELATED"/>
    <property type="match status" value="1"/>
</dbReference>
<dbReference type="EMBL" id="JAABOA010001754">
    <property type="protein sequence ID" value="KAF9580952.1"/>
    <property type="molecule type" value="Genomic_DNA"/>
</dbReference>
<dbReference type="GO" id="GO:0005643">
    <property type="term" value="C:nuclear pore"/>
    <property type="evidence" value="ECO:0007669"/>
    <property type="project" value="TreeGrafter"/>
</dbReference>
<feature type="non-terminal residue" evidence="6">
    <location>
        <position position="1"/>
    </location>
</feature>
<evidence type="ECO:0000256" key="2">
    <source>
        <dbReference type="ARBA" id="ARBA00022448"/>
    </source>
</evidence>
<dbReference type="GO" id="GO:0008139">
    <property type="term" value="F:nuclear localization sequence binding"/>
    <property type="evidence" value="ECO:0007669"/>
    <property type="project" value="TreeGrafter"/>
</dbReference>
<feature type="region of interest" description="Disordered" evidence="4">
    <location>
        <begin position="427"/>
        <end position="493"/>
    </location>
</feature>
<feature type="compositionally biased region" description="Low complexity" evidence="4">
    <location>
        <begin position="479"/>
        <end position="493"/>
    </location>
</feature>
<dbReference type="Proteomes" id="UP000780801">
    <property type="component" value="Unassembled WGS sequence"/>
</dbReference>
<proteinExistence type="predicted"/>
<keyword evidence="3" id="KW-0539">Nucleus</keyword>
<dbReference type="GO" id="GO:0006405">
    <property type="term" value="P:RNA export from nucleus"/>
    <property type="evidence" value="ECO:0007669"/>
    <property type="project" value="TreeGrafter"/>
</dbReference>
<evidence type="ECO:0000313" key="7">
    <source>
        <dbReference type="Proteomes" id="UP000780801"/>
    </source>
</evidence>
<dbReference type="InterPro" id="IPR015943">
    <property type="entry name" value="WD40/YVTN_repeat-like_dom_sf"/>
</dbReference>
<dbReference type="GO" id="GO:0006606">
    <property type="term" value="P:protein import into nucleus"/>
    <property type="evidence" value="ECO:0007669"/>
    <property type="project" value="TreeGrafter"/>
</dbReference>
<name>A0A9P6FT79_9FUNG</name>
<comment type="caution">
    <text evidence="6">The sequence shown here is derived from an EMBL/GenBank/DDBJ whole genome shotgun (WGS) entry which is preliminary data.</text>
</comment>
<dbReference type="InterPro" id="IPR026054">
    <property type="entry name" value="Nucleoporin"/>
</dbReference>
<dbReference type="AlphaFoldDB" id="A0A9P6FT79"/>
<dbReference type="OrthoDB" id="248320at2759"/>
<dbReference type="Pfam" id="PF16755">
    <property type="entry name" value="Beta-prop_NUP159_NUP214"/>
    <property type="match status" value="1"/>
</dbReference>
<evidence type="ECO:0000256" key="4">
    <source>
        <dbReference type="SAM" id="MobiDB-lite"/>
    </source>
</evidence>
<evidence type="ECO:0000259" key="5">
    <source>
        <dbReference type="Pfam" id="PF16755"/>
    </source>
</evidence>
<dbReference type="PANTHER" id="PTHR23193">
    <property type="entry name" value="NUCLEAR PORE COMPLEX PROTEIN NUP"/>
    <property type="match status" value="1"/>
</dbReference>
<keyword evidence="7" id="KW-1185">Reference proteome</keyword>
<evidence type="ECO:0000256" key="1">
    <source>
        <dbReference type="ARBA" id="ARBA00004123"/>
    </source>
</evidence>
<feature type="compositionally biased region" description="Pro residues" evidence="4">
    <location>
        <begin position="432"/>
        <end position="443"/>
    </location>
</feature>
<gene>
    <name evidence="6" type="ORF">BGW38_002203</name>
</gene>
<accession>A0A9P6FT79</accession>
<comment type="subcellular location">
    <subcellularLocation>
        <location evidence="1">Nucleus</location>
    </subcellularLocation>
</comment>
<dbReference type="Gene3D" id="2.130.10.10">
    <property type="entry name" value="YVTN repeat-like/Quinoprotein amine dehydrogenase"/>
    <property type="match status" value="1"/>
</dbReference>
<organism evidence="6 7">
    <name type="scientific">Lunasporangiospora selenospora</name>
    <dbReference type="NCBI Taxonomy" id="979761"/>
    <lineage>
        <taxon>Eukaryota</taxon>
        <taxon>Fungi</taxon>
        <taxon>Fungi incertae sedis</taxon>
        <taxon>Mucoromycota</taxon>
        <taxon>Mortierellomycotina</taxon>
        <taxon>Mortierellomycetes</taxon>
        <taxon>Mortierellales</taxon>
        <taxon>Mortierellaceae</taxon>
        <taxon>Lunasporangiospora</taxon>
    </lineage>
</organism>
<reference evidence="6" key="1">
    <citation type="journal article" date="2020" name="Fungal Divers.">
        <title>Resolving the Mortierellaceae phylogeny through synthesis of multi-gene phylogenetics and phylogenomics.</title>
        <authorList>
            <person name="Vandepol N."/>
            <person name="Liber J."/>
            <person name="Desiro A."/>
            <person name="Na H."/>
            <person name="Kennedy M."/>
            <person name="Barry K."/>
            <person name="Grigoriev I.V."/>
            <person name="Miller A.N."/>
            <person name="O'Donnell K."/>
            <person name="Stajich J.E."/>
            <person name="Bonito G."/>
        </authorList>
    </citation>
    <scope>NUCLEOTIDE SEQUENCE</scope>
    <source>
        <strain evidence="6">KOD1015</strain>
    </source>
</reference>
<dbReference type="SUPFAM" id="SSF117289">
    <property type="entry name" value="Nucleoporin domain"/>
    <property type="match status" value="1"/>
</dbReference>
<evidence type="ECO:0000313" key="6">
    <source>
        <dbReference type="EMBL" id="KAF9580952.1"/>
    </source>
</evidence>
<feature type="domain" description="Nucleoporin Nup159/Nup146 N-terminal" evidence="5">
    <location>
        <begin position="31"/>
        <end position="379"/>
    </location>
</feature>
<protein>
    <recommendedName>
        <fullName evidence="5">Nucleoporin Nup159/Nup146 N-terminal domain-containing protein</fullName>
    </recommendedName>
</protein>
<sequence length="784" mass="85566">MAAKTDLHFEEISTSVQVKIGSKPLETSAIPNANLFVISNTYGYFIAGSSDGFVFDKLEKLRKTFVNGSPDGTEFAVKNRVNIPGDGVRTIRLSSDELTVVVALDGGEVQLYSIASLLANPKGAKSDASFSLGKEIVDILPNPGHFPQLAAILFEDNTISLMDMNGKTVAKLDKHQYTAMTWSSKGKQLMCGTNTGHLYQIDEKGAIKKEHLPNKGFEGNYVVSIDWVETSVIVVVYSTPPENGEKTFGYNICVIAKDNKTEHKYINLGDSCFPDNQEDAGDACFVTPSIKSWGPNLTEMITFLCSSSTDVLAFGRGSNGQWEKWDLADTSRPMVPLDTHCVGTALDLTSTDKLPPREEDGKDVEPVPILYIYNHTGTLSAYRVLNMKTVMDGVPCPDMVRTKELPLAGANAPPAASQPTIKSVTKATPVPVTFPPPSAPPPLASSRTPIKASQPMPAPVSAPEPGFHSMRKPSQPMISSPLKPASSSKLPGPQALFDSSSAATRSIAPNPVFTPNANLQQHARVDQTSFAAPKPPGMMQRLLNEAEEPLRINHRQSVTEEPSAPTVKVSVAMDALSRQLENTYLAMTQELVTLRSHVRETEELVKAREHVFGEIDQFLSLTVKRIKKAAEIKGLVGTVLDDFLQLRTDLIKVTTKKEEVGRLLKARQDPSLLELVMMSGLNPAQISQQDQMKKSFEAVDSQLQQVEEFIDALHQKATKLRHGHTAEAPTLDSIRRSIRNISSTLIQRQNDLDELSSQLDRLSVSSSLNLTTSQREIAGEGLET</sequence>
<evidence type="ECO:0000256" key="3">
    <source>
        <dbReference type="ARBA" id="ARBA00023242"/>
    </source>
</evidence>
<keyword evidence="2" id="KW-0813">Transport</keyword>
<dbReference type="GO" id="GO:0017056">
    <property type="term" value="F:structural constituent of nuclear pore"/>
    <property type="evidence" value="ECO:0007669"/>
    <property type="project" value="TreeGrafter"/>
</dbReference>